<evidence type="ECO:0000256" key="1">
    <source>
        <dbReference type="ARBA" id="ARBA00023015"/>
    </source>
</evidence>
<feature type="domain" description="HTH araC/xylS-type" evidence="4">
    <location>
        <begin position="150"/>
        <end position="248"/>
    </location>
</feature>
<keyword evidence="6" id="KW-1185">Reference proteome</keyword>
<dbReference type="EMBL" id="CP104205">
    <property type="protein sequence ID" value="UWX54516.1"/>
    <property type="molecule type" value="Genomic_DNA"/>
</dbReference>
<sequence>MELYFTHILCHSGEGQFKIGNTSYSIKKNDFVIWLIGSDVREFFLSPDFKATYLLVSYDLLSKNNPDIGWGIKGFLFTQSNPVVQLNKTFKLRCEANFNLLYQKYNDENHKFRKEILNRQAEIFVMDMWNILAQEMENRDVNQTRGSIFERFLSMVQEHCMEHREVEFYSGKLCITAKYLTEVCKKNSGKTAMDWIKNYTTRRIVLLLQNKNLSLTEISDTLHFSSTSFFSRYVKKALGMSPSAYRNKLQ</sequence>
<dbReference type="PANTHER" id="PTHR43280:SF32">
    <property type="entry name" value="TRANSCRIPTIONAL REGULATORY PROTEIN"/>
    <property type="match status" value="1"/>
</dbReference>
<dbReference type="InterPro" id="IPR018060">
    <property type="entry name" value="HTH_AraC"/>
</dbReference>
<keyword evidence="3" id="KW-0804">Transcription</keyword>
<evidence type="ECO:0000256" key="2">
    <source>
        <dbReference type="ARBA" id="ARBA00023125"/>
    </source>
</evidence>
<dbReference type="InterPro" id="IPR009057">
    <property type="entry name" value="Homeodomain-like_sf"/>
</dbReference>
<proteinExistence type="predicted"/>
<keyword evidence="1" id="KW-0805">Transcription regulation</keyword>
<keyword evidence="2" id="KW-0238">DNA-binding</keyword>
<dbReference type="Pfam" id="PF12833">
    <property type="entry name" value="HTH_18"/>
    <property type="match status" value="1"/>
</dbReference>
<dbReference type="PANTHER" id="PTHR43280">
    <property type="entry name" value="ARAC-FAMILY TRANSCRIPTIONAL REGULATOR"/>
    <property type="match status" value="1"/>
</dbReference>
<dbReference type="PROSITE" id="PS01124">
    <property type="entry name" value="HTH_ARAC_FAMILY_2"/>
    <property type="match status" value="1"/>
</dbReference>
<organism evidence="5 6">
    <name type="scientific">Maribacter litopenaei</name>
    <dbReference type="NCBI Taxonomy" id="2976127"/>
    <lineage>
        <taxon>Bacteria</taxon>
        <taxon>Pseudomonadati</taxon>
        <taxon>Bacteroidota</taxon>
        <taxon>Flavobacteriia</taxon>
        <taxon>Flavobacteriales</taxon>
        <taxon>Flavobacteriaceae</taxon>
        <taxon>Maribacter</taxon>
    </lineage>
</organism>
<dbReference type="SUPFAM" id="SSF46689">
    <property type="entry name" value="Homeodomain-like"/>
    <property type="match status" value="1"/>
</dbReference>
<evidence type="ECO:0000259" key="4">
    <source>
        <dbReference type="PROSITE" id="PS01124"/>
    </source>
</evidence>
<accession>A0ABY5Y6R3</accession>
<reference evidence="5" key="1">
    <citation type="submission" date="2022-09" db="EMBL/GenBank/DDBJ databases">
        <title>Maribacter litopenaei sp. nov., isolated from the intestinal tract of the Pacific White Shrimp, Litopenaeus vannamei.</title>
        <authorList>
            <person name="Kim S.Y."/>
            <person name="Hwang C.Y."/>
        </authorList>
    </citation>
    <scope>NUCLEOTIDE SEQUENCE</scope>
    <source>
        <strain evidence="5">HL-LV01</strain>
    </source>
</reference>
<evidence type="ECO:0000313" key="5">
    <source>
        <dbReference type="EMBL" id="UWX54516.1"/>
    </source>
</evidence>
<dbReference type="SMART" id="SM00342">
    <property type="entry name" value="HTH_ARAC"/>
    <property type="match status" value="1"/>
</dbReference>
<name>A0ABY5Y6R3_9FLAO</name>
<dbReference type="Gene3D" id="1.10.10.60">
    <property type="entry name" value="Homeodomain-like"/>
    <property type="match status" value="1"/>
</dbReference>
<evidence type="ECO:0000256" key="3">
    <source>
        <dbReference type="ARBA" id="ARBA00023163"/>
    </source>
</evidence>
<gene>
    <name evidence="5" type="ORF">NYZ99_16620</name>
</gene>
<dbReference type="RefSeq" id="WP_260572375.1">
    <property type="nucleotide sequence ID" value="NZ_CP104205.1"/>
</dbReference>
<dbReference type="Proteomes" id="UP001059209">
    <property type="component" value="Chromosome"/>
</dbReference>
<evidence type="ECO:0000313" key="6">
    <source>
        <dbReference type="Proteomes" id="UP001059209"/>
    </source>
</evidence>
<protein>
    <submittedName>
        <fullName evidence="5">AraC family transcriptional regulator</fullName>
    </submittedName>
</protein>